<dbReference type="OrthoDB" id="423343at2759"/>
<dbReference type="AlphaFoldDB" id="A0A7N6F8T0"/>
<dbReference type="FunFam" id="2.20.110.10:FF:000002">
    <property type="entry name" value="Phosphatidylinositol 4-phosphate 5-kinase 8"/>
    <property type="match status" value="1"/>
</dbReference>
<keyword evidence="1" id="KW-0677">Repeat</keyword>
<dbReference type="SUPFAM" id="SSF82185">
    <property type="entry name" value="Histone H3 K4-specific methyltransferase SET7/9 N-terminal domain"/>
    <property type="match status" value="1"/>
</dbReference>
<dbReference type="Gene3D" id="2.20.110.10">
    <property type="entry name" value="Histone H3 K4-specific methyltransferase SET7/9 N-terminal domain"/>
    <property type="match status" value="3"/>
</dbReference>
<name>A0A7N6F8T0_ANATE</name>
<evidence type="ECO:0008006" key="5">
    <source>
        <dbReference type="Google" id="ProtNLM"/>
    </source>
</evidence>
<dbReference type="GeneTree" id="ENSGT00940000157240"/>
<reference evidence="3" key="2">
    <citation type="submission" date="2025-08" db="UniProtKB">
        <authorList>
            <consortium name="Ensembl"/>
        </authorList>
    </citation>
    <scope>IDENTIFICATION</scope>
</reference>
<proteinExistence type="predicted"/>
<dbReference type="GO" id="GO:0007286">
    <property type="term" value="P:spermatid development"/>
    <property type="evidence" value="ECO:0007669"/>
    <property type="project" value="TreeGrafter"/>
</dbReference>
<keyword evidence="4" id="KW-1185">Reference proteome</keyword>
<protein>
    <recommendedName>
        <fullName evidence="5">Radial spoke head component 1</fullName>
    </recommendedName>
</protein>
<dbReference type="Pfam" id="PF02493">
    <property type="entry name" value="MORN"/>
    <property type="match status" value="7"/>
</dbReference>
<dbReference type="GO" id="GO:0005634">
    <property type="term" value="C:nucleus"/>
    <property type="evidence" value="ECO:0007669"/>
    <property type="project" value="TreeGrafter"/>
</dbReference>
<evidence type="ECO:0000313" key="4">
    <source>
        <dbReference type="Proteomes" id="UP000265040"/>
    </source>
</evidence>
<dbReference type="SMART" id="SM00698">
    <property type="entry name" value="MORN"/>
    <property type="match status" value="6"/>
</dbReference>
<feature type="region of interest" description="Disordered" evidence="2">
    <location>
        <begin position="1"/>
        <end position="34"/>
    </location>
</feature>
<reference evidence="3" key="3">
    <citation type="submission" date="2025-09" db="UniProtKB">
        <authorList>
            <consortium name="Ensembl"/>
        </authorList>
    </citation>
    <scope>IDENTIFICATION</scope>
</reference>
<dbReference type="Ensembl" id="ENSATET00000071880.2">
    <property type="protein sequence ID" value="ENSATEP00000043767.1"/>
    <property type="gene ID" value="ENSATEG00000023975.3"/>
</dbReference>
<evidence type="ECO:0000313" key="3">
    <source>
        <dbReference type="Ensembl" id="ENSATEP00000043767.1"/>
    </source>
</evidence>
<dbReference type="Proteomes" id="UP000265040">
    <property type="component" value="Chromosome 19"/>
</dbReference>
<sequence length="335" mass="38483">MSDVESEFDDEHSKLGEYEGDRNEAGERHGVGKAVLPNGDIYQGQYENGKRHGQGTYRFKNGAKYVGDYYQSMKHGQGTFYYPDGSKYEGSWVKDLRQGHGVYTYLNGDKYDGEWLHHMRHGQGIYYHHESGSQFKGTWVNGKMESAGEYIHRNHRYKGNFTNNNPHGPGKYVFDIGCEQHGEFHQEEQDQAEGEWGEISSTAFLKWIPRCITGLTQWTPGKETSGECYQGWWLRFYKYCVKTETAKCHPLTLFYLYYIELLIANICLLQLFKMCPQERYGQSCICSLFLNSKSQIQKMWSKSALSSVLCLCVCLSFVFSAGRKETASAEEAVVN</sequence>
<accession>A0A7N6F8T0</accession>
<reference evidence="3" key="1">
    <citation type="submission" date="2021-04" db="EMBL/GenBank/DDBJ databases">
        <authorList>
            <consortium name="Wellcome Sanger Institute Data Sharing"/>
        </authorList>
    </citation>
    <scope>NUCLEOTIDE SEQUENCE [LARGE SCALE GENOMIC DNA]</scope>
</reference>
<dbReference type="InterPro" id="IPR003409">
    <property type="entry name" value="MORN"/>
</dbReference>
<evidence type="ECO:0000256" key="2">
    <source>
        <dbReference type="SAM" id="MobiDB-lite"/>
    </source>
</evidence>
<dbReference type="GO" id="GO:0035082">
    <property type="term" value="P:axoneme assembly"/>
    <property type="evidence" value="ECO:0007669"/>
    <property type="project" value="TreeGrafter"/>
</dbReference>
<dbReference type="PANTHER" id="PTHR43215">
    <property type="entry name" value="RADIAL SPOKE HEAD 1 HOMOLOG"/>
    <property type="match status" value="1"/>
</dbReference>
<dbReference type="FunCoup" id="A0A7N6F8T0">
    <property type="interactions" value="558"/>
</dbReference>
<feature type="compositionally biased region" description="Basic and acidic residues" evidence="2">
    <location>
        <begin position="11"/>
        <end position="30"/>
    </location>
</feature>
<dbReference type="GO" id="GO:0031514">
    <property type="term" value="C:motile cilium"/>
    <property type="evidence" value="ECO:0007669"/>
    <property type="project" value="TreeGrafter"/>
</dbReference>
<feature type="compositionally biased region" description="Acidic residues" evidence="2">
    <location>
        <begin position="1"/>
        <end position="10"/>
    </location>
</feature>
<organism evidence="3 4">
    <name type="scientific">Anabas testudineus</name>
    <name type="common">Climbing perch</name>
    <name type="synonym">Anthias testudineus</name>
    <dbReference type="NCBI Taxonomy" id="64144"/>
    <lineage>
        <taxon>Eukaryota</taxon>
        <taxon>Metazoa</taxon>
        <taxon>Chordata</taxon>
        <taxon>Craniata</taxon>
        <taxon>Vertebrata</taxon>
        <taxon>Euteleostomi</taxon>
        <taxon>Actinopterygii</taxon>
        <taxon>Neopterygii</taxon>
        <taxon>Teleostei</taxon>
        <taxon>Neoteleostei</taxon>
        <taxon>Acanthomorphata</taxon>
        <taxon>Anabantaria</taxon>
        <taxon>Anabantiformes</taxon>
        <taxon>Anabantoidei</taxon>
        <taxon>Anabantidae</taxon>
        <taxon>Anabas</taxon>
    </lineage>
</organism>
<gene>
    <name evidence="3" type="primary">RSPH1</name>
</gene>
<dbReference type="PANTHER" id="PTHR43215:SF14">
    <property type="entry name" value="RADIAL SPOKE HEAD 1 HOMOLOG"/>
    <property type="match status" value="1"/>
</dbReference>
<dbReference type="InParanoid" id="A0A7N6F8T0"/>
<evidence type="ECO:0000256" key="1">
    <source>
        <dbReference type="ARBA" id="ARBA00022737"/>
    </source>
</evidence>